<evidence type="ECO:0000313" key="3">
    <source>
        <dbReference type="Proteomes" id="UP000268829"/>
    </source>
</evidence>
<organism evidence="2 3">
    <name type="scientific">Brevibacillus gelatini</name>
    <dbReference type="NCBI Taxonomy" id="1655277"/>
    <lineage>
        <taxon>Bacteria</taxon>
        <taxon>Bacillati</taxon>
        <taxon>Bacillota</taxon>
        <taxon>Bacilli</taxon>
        <taxon>Bacillales</taxon>
        <taxon>Paenibacillaceae</taxon>
        <taxon>Brevibacillus</taxon>
    </lineage>
</organism>
<comment type="caution">
    <text evidence="2">The sequence shown here is derived from an EMBL/GenBank/DDBJ whole genome shotgun (WGS) entry which is preliminary data.</text>
</comment>
<keyword evidence="1" id="KW-0732">Signal</keyword>
<reference evidence="2 3" key="1">
    <citation type="submission" date="2018-10" db="EMBL/GenBank/DDBJ databases">
        <title>Phylogenomics of Brevibacillus.</title>
        <authorList>
            <person name="Dunlap C."/>
        </authorList>
    </citation>
    <scope>NUCLEOTIDE SEQUENCE [LARGE SCALE GENOMIC DNA]</scope>
    <source>
        <strain evidence="2 3">DSM 100115</strain>
    </source>
</reference>
<dbReference type="Proteomes" id="UP000268829">
    <property type="component" value="Unassembled WGS sequence"/>
</dbReference>
<gene>
    <name evidence="2" type="ORF">EDM57_18025</name>
</gene>
<sequence>MTKRSIFAILAWLALFAFMLAACSAQSGPSGAFDPENQQEYGVGGIYLGQNIKEAMDIIKPTKADFMDMVTRESYTVERMAKGEGEAVMGMLLLDRTQLLVKVRKGELISIMLSGVAKEDAARFKTLRGLAMYDSGEQLKKLYGEGNGEKEVVYEGSKYTANFGLENNQVVWFRFDSK</sequence>
<dbReference type="OrthoDB" id="2474505at2"/>
<name>A0A3M8ATW5_9BACL</name>
<protein>
    <recommendedName>
        <fullName evidence="4">Lipoprotein</fullName>
    </recommendedName>
</protein>
<accession>A0A3M8ATW5</accession>
<evidence type="ECO:0008006" key="4">
    <source>
        <dbReference type="Google" id="ProtNLM"/>
    </source>
</evidence>
<keyword evidence="3" id="KW-1185">Reference proteome</keyword>
<dbReference type="RefSeq" id="WP_122906074.1">
    <property type="nucleotide sequence ID" value="NZ_RHHS01000043.1"/>
</dbReference>
<feature type="signal peptide" evidence="1">
    <location>
        <begin position="1"/>
        <end position="27"/>
    </location>
</feature>
<dbReference type="PROSITE" id="PS51257">
    <property type="entry name" value="PROKAR_LIPOPROTEIN"/>
    <property type="match status" value="1"/>
</dbReference>
<feature type="chain" id="PRO_5039320592" description="Lipoprotein" evidence="1">
    <location>
        <begin position="28"/>
        <end position="178"/>
    </location>
</feature>
<dbReference type="EMBL" id="RHHS01000043">
    <property type="protein sequence ID" value="RNB54087.1"/>
    <property type="molecule type" value="Genomic_DNA"/>
</dbReference>
<proteinExistence type="predicted"/>
<dbReference type="AlphaFoldDB" id="A0A3M8ATW5"/>
<evidence type="ECO:0000313" key="2">
    <source>
        <dbReference type="EMBL" id="RNB54087.1"/>
    </source>
</evidence>
<evidence type="ECO:0000256" key="1">
    <source>
        <dbReference type="SAM" id="SignalP"/>
    </source>
</evidence>